<dbReference type="EC" id="2.1.1.63" evidence="9"/>
<name>A0A4Y1YPR9_9PROT</name>
<dbReference type="InterPro" id="IPR036388">
    <property type="entry name" value="WH-like_DNA-bd_sf"/>
</dbReference>
<dbReference type="GO" id="GO:0005737">
    <property type="term" value="C:cytoplasm"/>
    <property type="evidence" value="ECO:0007669"/>
    <property type="project" value="UniProtKB-SubCell"/>
</dbReference>
<comment type="catalytic activity">
    <reaction evidence="1 9">
        <text>a 4-O-methyl-thymidine in DNA + L-cysteinyl-[protein] = a thymidine in DNA + S-methyl-L-cysteinyl-[protein]</text>
        <dbReference type="Rhea" id="RHEA:53428"/>
        <dbReference type="Rhea" id="RHEA-COMP:10131"/>
        <dbReference type="Rhea" id="RHEA-COMP:10132"/>
        <dbReference type="Rhea" id="RHEA-COMP:13555"/>
        <dbReference type="Rhea" id="RHEA-COMP:13556"/>
        <dbReference type="ChEBI" id="CHEBI:29950"/>
        <dbReference type="ChEBI" id="CHEBI:82612"/>
        <dbReference type="ChEBI" id="CHEBI:137386"/>
        <dbReference type="ChEBI" id="CHEBI:137387"/>
        <dbReference type="EC" id="2.1.1.63"/>
    </reaction>
</comment>
<dbReference type="GO" id="GO:0003908">
    <property type="term" value="F:methylated-DNA-[protein]-cysteine S-methyltransferase activity"/>
    <property type="evidence" value="ECO:0007669"/>
    <property type="project" value="UniProtKB-UniRule"/>
</dbReference>
<keyword evidence="5 9" id="KW-0808">Transferase</keyword>
<dbReference type="CDD" id="cd06445">
    <property type="entry name" value="ATase"/>
    <property type="match status" value="1"/>
</dbReference>
<dbReference type="Proteomes" id="UP000316473">
    <property type="component" value="Chromosome"/>
</dbReference>
<dbReference type="KEGG" id="nst:Nstercoris_02004"/>
<dbReference type="PROSITE" id="PS00374">
    <property type="entry name" value="MGMT"/>
    <property type="match status" value="1"/>
</dbReference>
<comment type="subcellular location">
    <subcellularLocation>
        <location evidence="9">Cytoplasm</location>
    </subcellularLocation>
</comment>
<evidence type="ECO:0000256" key="2">
    <source>
        <dbReference type="ARBA" id="ARBA00008711"/>
    </source>
</evidence>
<feature type="domain" description="Methylguanine DNA methyltransferase ribonuclease-like" evidence="11">
    <location>
        <begin position="3"/>
        <end position="76"/>
    </location>
</feature>
<comment type="miscellaneous">
    <text evidence="9">This enzyme catalyzes only one turnover and therefore is not strictly catalytic. According to one definition, an enzyme is a biocatalyst that acts repeatedly and over many reaction cycles.</text>
</comment>
<organism evidence="12 13">
    <name type="scientific">Nitrosomonas stercoris</name>
    <dbReference type="NCBI Taxonomy" id="1444684"/>
    <lineage>
        <taxon>Bacteria</taxon>
        <taxon>Pseudomonadati</taxon>
        <taxon>Pseudomonadota</taxon>
        <taxon>Betaproteobacteria</taxon>
        <taxon>Nitrosomonadales</taxon>
        <taxon>Nitrosomonadaceae</taxon>
        <taxon>Nitrosomonas</taxon>
    </lineage>
</organism>
<keyword evidence="7 9" id="KW-0234">DNA repair</keyword>
<evidence type="ECO:0000256" key="9">
    <source>
        <dbReference type="HAMAP-Rule" id="MF_00772"/>
    </source>
</evidence>
<evidence type="ECO:0000313" key="12">
    <source>
        <dbReference type="EMBL" id="BBL35729.1"/>
    </source>
</evidence>
<dbReference type="EMBL" id="AP019755">
    <property type="protein sequence ID" value="BBL35729.1"/>
    <property type="molecule type" value="Genomic_DNA"/>
</dbReference>
<dbReference type="InterPro" id="IPR023546">
    <property type="entry name" value="MGMT"/>
</dbReference>
<dbReference type="HAMAP" id="MF_00772">
    <property type="entry name" value="OGT"/>
    <property type="match status" value="1"/>
</dbReference>
<dbReference type="InterPro" id="IPR036217">
    <property type="entry name" value="MethylDNA_cys_MeTrfase_DNAb"/>
</dbReference>
<dbReference type="Pfam" id="PF01035">
    <property type="entry name" value="DNA_binding_1"/>
    <property type="match status" value="1"/>
</dbReference>
<dbReference type="GO" id="GO:0032259">
    <property type="term" value="P:methylation"/>
    <property type="evidence" value="ECO:0007669"/>
    <property type="project" value="UniProtKB-KW"/>
</dbReference>
<keyword evidence="6 9" id="KW-0227">DNA damage</keyword>
<proteinExistence type="inferred from homology"/>
<dbReference type="PANTHER" id="PTHR10815:SF5">
    <property type="entry name" value="METHYLATED-DNA--PROTEIN-CYSTEINE METHYLTRANSFERASE"/>
    <property type="match status" value="1"/>
</dbReference>
<comment type="similarity">
    <text evidence="2 9">Belongs to the MGMT family.</text>
</comment>
<evidence type="ECO:0000313" key="13">
    <source>
        <dbReference type="Proteomes" id="UP000316473"/>
    </source>
</evidence>
<evidence type="ECO:0000259" key="11">
    <source>
        <dbReference type="Pfam" id="PF02870"/>
    </source>
</evidence>
<dbReference type="FunFam" id="1.10.10.10:FF:000214">
    <property type="entry name" value="Methylated-DNA--protein-cysteine methyltransferase"/>
    <property type="match status" value="1"/>
</dbReference>
<dbReference type="NCBIfam" id="TIGR00589">
    <property type="entry name" value="ogt"/>
    <property type="match status" value="1"/>
</dbReference>
<dbReference type="Gene3D" id="3.30.160.70">
    <property type="entry name" value="Methylated DNA-protein cysteine methyltransferase domain"/>
    <property type="match status" value="1"/>
</dbReference>
<protein>
    <recommendedName>
        <fullName evidence="9">Methylated-DNA--protein-cysteine methyltransferase</fullName>
        <ecNumber evidence="9">2.1.1.63</ecNumber>
    </recommendedName>
    <alternativeName>
        <fullName evidence="9">6-O-methylguanine-DNA methyltransferase</fullName>
        <shortName evidence="9">MGMT</shortName>
    </alternativeName>
    <alternativeName>
        <fullName evidence="9">O-6-methylguanine-DNA-alkyltransferase</fullName>
    </alternativeName>
</protein>
<dbReference type="Pfam" id="PF02870">
    <property type="entry name" value="Methyltransf_1N"/>
    <property type="match status" value="1"/>
</dbReference>
<dbReference type="InterPro" id="IPR001497">
    <property type="entry name" value="MethylDNA_cys_MeTrfase_AS"/>
</dbReference>
<evidence type="ECO:0000256" key="7">
    <source>
        <dbReference type="ARBA" id="ARBA00023204"/>
    </source>
</evidence>
<comment type="function">
    <text evidence="9">Involved in the cellular defense against the biological effects of O6-methylguanine (O6-MeG) and O4-methylthymine (O4-MeT) in DNA. Repairs the methylated nucleobase in DNA by stoichiometrically transferring the methyl group to a cysteine residue in the enzyme. This is a suicide reaction: the enzyme is irreversibly inactivated.</text>
</comment>
<feature type="domain" description="Methylated-DNA-[protein]-cysteine S-methyltransferase DNA binding" evidence="10">
    <location>
        <begin position="81"/>
        <end position="160"/>
    </location>
</feature>
<sequence length="170" mass="18980">MNYYTMIDSPIDPLLLTSDGKFLTGLYMEKEAKKLLAEIKKANWVQDQEAVPFKETIAQLNAYFAGELHEFDLPLKASGTPFQEAVWHALATVPYGETVSYKEIAERVHLPKASRAVGMANGRNPISIIIPCHRVIGANGKLTGYGGGLERKEWLLEHEHEDKQATLLVD</sequence>
<dbReference type="Gene3D" id="1.10.10.10">
    <property type="entry name" value="Winged helix-like DNA-binding domain superfamily/Winged helix DNA-binding domain"/>
    <property type="match status" value="1"/>
</dbReference>
<dbReference type="SUPFAM" id="SSF46767">
    <property type="entry name" value="Methylated DNA-protein cysteine methyltransferase, C-terminal domain"/>
    <property type="match status" value="1"/>
</dbReference>
<comment type="catalytic activity">
    <reaction evidence="8 9">
        <text>a 6-O-methyl-2'-deoxyguanosine in DNA + L-cysteinyl-[protein] = S-methyl-L-cysteinyl-[protein] + a 2'-deoxyguanosine in DNA</text>
        <dbReference type="Rhea" id="RHEA:24000"/>
        <dbReference type="Rhea" id="RHEA-COMP:10131"/>
        <dbReference type="Rhea" id="RHEA-COMP:10132"/>
        <dbReference type="Rhea" id="RHEA-COMP:11367"/>
        <dbReference type="Rhea" id="RHEA-COMP:11368"/>
        <dbReference type="ChEBI" id="CHEBI:29950"/>
        <dbReference type="ChEBI" id="CHEBI:82612"/>
        <dbReference type="ChEBI" id="CHEBI:85445"/>
        <dbReference type="ChEBI" id="CHEBI:85448"/>
        <dbReference type="EC" id="2.1.1.63"/>
    </reaction>
</comment>
<dbReference type="AlphaFoldDB" id="A0A4Y1YPR9"/>
<dbReference type="SUPFAM" id="SSF53155">
    <property type="entry name" value="Methylated DNA-protein cysteine methyltransferase domain"/>
    <property type="match status" value="1"/>
</dbReference>
<evidence type="ECO:0000256" key="8">
    <source>
        <dbReference type="ARBA" id="ARBA00049348"/>
    </source>
</evidence>
<dbReference type="InterPro" id="IPR014048">
    <property type="entry name" value="MethylDNA_cys_MeTrfase_DNA-bd"/>
</dbReference>
<accession>A0A4Y1YPR9</accession>
<dbReference type="GO" id="GO:0006307">
    <property type="term" value="P:DNA alkylation repair"/>
    <property type="evidence" value="ECO:0007669"/>
    <property type="project" value="UniProtKB-UniRule"/>
</dbReference>
<dbReference type="InterPro" id="IPR036631">
    <property type="entry name" value="MGMT_N_sf"/>
</dbReference>
<dbReference type="InterPro" id="IPR008332">
    <property type="entry name" value="MethylG_MeTrfase_N"/>
</dbReference>
<dbReference type="PANTHER" id="PTHR10815">
    <property type="entry name" value="METHYLATED-DNA--PROTEIN-CYSTEINE METHYLTRANSFERASE"/>
    <property type="match status" value="1"/>
</dbReference>
<keyword evidence="3 9" id="KW-0963">Cytoplasm</keyword>
<evidence type="ECO:0000256" key="5">
    <source>
        <dbReference type="ARBA" id="ARBA00022679"/>
    </source>
</evidence>
<evidence type="ECO:0000256" key="1">
    <source>
        <dbReference type="ARBA" id="ARBA00001286"/>
    </source>
</evidence>
<evidence type="ECO:0000256" key="6">
    <source>
        <dbReference type="ARBA" id="ARBA00022763"/>
    </source>
</evidence>
<keyword evidence="4 9" id="KW-0489">Methyltransferase</keyword>
<evidence type="ECO:0000259" key="10">
    <source>
        <dbReference type="Pfam" id="PF01035"/>
    </source>
</evidence>
<reference evidence="12 13" key="1">
    <citation type="submission" date="2019-06" db="EMBL/GenBank/DDBJ databases">
        <title>Nitrosomonas stercoris KYUHI-S whole genome shotgun sequence.</title>
        <authorList>
            <person name="Nakagawa T."/>
            <person name="Tsuchiya Y."/>
            <person name="Takahashi R."/>
        </authorList>
    </citation>
    <scope>NUCLEOTIDE SEQUENCE [LARGE SCALE GENOMIC DNA]</scope>
    <source>
        <strain evidence="12 13">KYUHI-S</strain>
    </source>
</reference>
<feature type="active site" description="Nucleophile; methyl group acceptor" evidence="9">
    <location>
        <position position="132"/>
    </location>
</feature>
<evidence type="ECO:0000256" key="4">
    <source>
        <dbReference type="ARBA" id="ARBA00022603"/>
    </source>
</evidence>
<keyword evidence="13" id="KW-1185">Reference proteome</keyword>
<evidence type="ECO:0000256" key="3">
    <source>
        <dbReference type="ARBA" id="ARBA00022490"/>
    </source>
</evidence>
<gene>
    <name evidence="12" type="ORF">Nstercoris_02004</name>
</gene>